<dbReference type="InterPro" id="IPR036397">
    <property type="entry name" value="RNaseH_sf"/>
</dbReference>
<evidence type="ECO:0000259" key="7">
    <source>
        <dbReference type="Pfam" id="PF17917"/>
    </source>
</evidence>
<keyword evidence="5" id="KW-0378">Hydrolase</keyword>
<dbReference type="GO" id="GO:0003964">
    <property type="term" value="F:RNA-directed DNA polymerase activity"/>
    <property type="evidence" value="ECO:0007669"/>
    <property type="project" value="UniProtKB-KW"/>
</dbReference>
<evidence type="ECO:0000256" key="3">
    <source>
        <dbReference type="ARBA" id="ARBA00022722"/>
    </source>
</evidence>
<evidence type="ECO:0000256" key="1">
    <source>
        <dbReference type="ARBA" id="ARBA00022679"/>
    </source>
</evidence>
<dbReference type="Proteomes" id="UP000717585">
    <property type="component" value="Unassembled WGS sequence"/>
</dbReference>
<dbReference type="PANTHER" id="PTHR37984">
    <property type="entry name" value="PROTEIN CBG26694"/>
    <property type="match status" value="1"/>
</dbReference>
<evidence type="ECO:0000259" key="8">
    <source>
        <dbReference type="Pfam" id="PF17921"/>
    </source>
</evidence>
<protein>
    <submittedName>
        <fullName evidence="9">Enzymatic polyprotein</fullName>
    </submittedName>
</protein>
<dbReference type="Pfam" id="PF17917">
    <property type="entry name" value="RT_RNaseH"/>
    <property type="match status" value="1"/>
</dbReference>
<evidence type="ECO:0000256" key="5">
    <source>
        <dbReference type="ARBA" id="ARBA00022801"/>
    </source>
</evidence>
<dbReference type="InterPro" id="IPR012337">
    <property type="entry name" value="RNaseH-like_sf"/>
</dbReference>
<evidence type="ECO:0000256" key="4">
    <source>
        <dbReference type="ARBA" id="ARBA00022759"/>
    </source>
</evidence>
<accession>A0A8J6E1D9</accession>
<dbReference type="GO" id="GO:0016787">
    <property type="term" value="F:hydrolase activity"/>
    <property type="evidence" value="ECO:0007669"/>
    <property type="project" value="UniProtKB-KW"/>
</dbReference>
<dbReference type="GO" id="GO:0004519">
    <property type="term" value="F:endonuclease activity"/>
    <property type="evidence" value="ECO:0007669"/>
    <property type="project" value="UniProtKB-KW"/>
</dbReference>
<dbReference type="AlphaFoldDB" id="A0A8J6E1D9"/>
<feature type="domain" description="Integrase zinc-binding" evidence="8">
    <location>
        <begin position="107"/>
        <end position="154"/>
    </location>
</feature>
<dbReference type="InterPro" id="IPR041588">
    <property type="entry name" value="Integrase_H2C2"/>
</dbReference>
<gene>
    <name evidence="9" type="ORF">J8273_5637</name>
</gene>
<dbReference type="Gene3D" id="3.30.420.10">
    <property type="entry name" value="Ribonuclease H-like superfamily/Ribonuclease H"/>
    <property type="match status" value="1"/>
</dbReference>
<evidence type="ECO:0000313" key="10">
    <source>
        <dbReference type="Proteomes" id="UP000717585"/>
    </source>
</evidence>
<dbReference type="SUPFAM" id="SSF56672">
    <property type="entry name" value="DNA/RNA polymerases"/>
    <property type="match status" value="1"/>
</dbReference>
<dbReference type="PANTHER" id="PTHR37984:SF5">
    <property type="entry name" value="PROTEIN NYNRIN-LIKE"/>
    <property type="match status" value="1"/>
</dbReference>
<name>A0A8J6E1D9_9EUKA</name>
<dbReference type="OrthoDB" id="441971at2759"/>
<dbReference type="GO" id="GO:0003676">
    <property type="term" value="F:nucleic acid binding"/>
    <property type="evidence" value="ECO:0007669"/>
    <property type="project" value="InterPro"/>
</dbReference>
<keyword evidence="3" id="KW-0540">Nuclease</keyword>
<proteinExistence type="predicted"/>
<reference evidence="9" key="1">
    <citation type="submission" date="2021-05" db="EMBL/GenBank/DDBJ databases">
        <title>A free-living protist that lacks canonical eukaryotic 1 DNA replication and segregation systems.</title>
        <authorList>
            <person name="Salas-Leiva D.E."/>
            <person name="Tromer E.C."/>
            <person name="Curtis B.A."/>
            <person name="Jerlstrom-Hultqvist J."/>
            <person name="Kolisko M."/>
            <person name="Yi Z."/>
            <person name="Salas-Leiva J.S."/>
            <person name="Gallot-Lavallee L."/>
            <person name="Kops G.J.P.L."/>
            <person name="Archibald J.M."/>
            <person name="Simpson A.G.B."/>
            <person name="Roger A.J."/>
        </authorList>
    </citation>
    <scope>NUCLEOTIDE SEQUENCE</scope>
    <source>
        <strain evidence="9">BICM</strain>
    </source>
</reference>
<keyword evidence="2" id="KW-0548">Nucleotidyltransferase</keyword>
<keyword evidence="6" id="KW-0695">RNA-directed DNA polymerase</keyword>
<comment type="caution">
    <text evidence="9">The sequence shown here is derived from an EMBL/GenBank/DDBJ whole genome shotgun (WGS) entry which is preliminary data.</text>
</comment>
<evidence type="ECO:0000256" key="2">
    <source>
        <dbReference type="ARBA" id="ARBA00022695"/>
    </source>
</evidence>
<dbReference type="SUPFAM" id="SSF53098">
    <property type="entry name" value="Ribonuclease H-like"/>
    <property type="match status" value="1"/>
</dbReference>
<dbReference type="InterPro" id="IPR050951">
    <property type="entry name" value="Retrovirus_Pol_polyprotein"/>
</dbReference>
<organism evidence="9 10">
    <name type="scientific">Carpediemonas membranifera</name>
    <dbReference type="NCBI Taxonomy" id="201153"/>
    <lineage>
        <taxon>Eukaryota</taxon>
        <taxon>Metamonada</taxon>
        <taxon>Carpediemonas-like organisms</taxon>
        <taxon>Carpediemonas</taxon>
    </lineage>
</organism>
<evidence type="ECO:0000313" key="9">
    <source>
        <dbReference type="EMBL" id="KAG9392936.1"/>
    </source>
</evidence>
<dbReference type="Gene3D" id="1.10.340.70">
    <property type="match status" value="1"/>
</dbReference>
<dbReference type="EMBL" id="JAHDYR010000029">
    <property type="protein sequence ID" value="KAG9392936.1"/>
    <property type="molecule type" value="Genomic_DNA"/>
</dbReference>
<dbReference type="InterPro" id="IPR043502">
    <property type="entry name" value="DNA/RNA_pol_sf"/>
</dbReference>
<dbReference type="Pfam" id="PF17921">
    <property type="entry name" value="Integrase_H2C2"/>
    <property type="match status" value="1"/>
</dbReference>
<keyword evidence="10" id="KW-1185">Reference proteome</keyword>
<keyword evidence="4" id="KW-0255">Endonuclease</keyword>
<feature type="domain" description="Reverse transcriptase RNase H-like" evidence="7">
    <location>
        <begin position="2"/>
        <end position="65"/>
    </location>
</feature>
<sequence>MSNWSTYEQELHAVISVLTNKVFEPLFQIKSDLHVHTDHSNLVQLRRKAPTVKKLLRWALRLSEFRFTIQHVRGVDNVIADVLSRILPDAPVVNAVVQEPHFDKFSAVHNDAVGNFGVDECIRRVKAAKTTWPGMYKDIRRWIKACPHCQLHAPARECPIAYHPSSSDAPFHRVQVDTLGPLPTTPSGNSYIISIVDTFSRYIRLFPATSTDALAAARALYAYCGAYGVAEASCPARRLHRSELVPTCPASSPRPIWGSPTPAWQIC</sequence>
<keyword evidence="1" id="KW-0808">Transferase</keyword>
<dbReference type="InterPro" id="IPR041373">
    <property type="entry name" value="RT_RNaseH"/>
</dbReference>
<evidence type="ECO:0000256" key="6">
    <source>
        <dbReference type="ARBA" id="ARBA00022918"/>
    </source>
</evidence>